<evidence type="ECO:0000256" key="8">
    <source>
        <dbReference type="ARBA" id="ARBA00022656"/>
    </source>
</evidence>
<proteinExistence type="inferred from homology"/>
<feature type="domain" description="Transient receptor ion channel" evidence="24">
    <location>
        <begin position="183"/>
        <end position="245"/>
    </location>
</feature>
<evidence type="ECO:0000256" key="11">
    <source>
        <dbReference type="ARBA" id="ARBA00022737"/>
    </source>
</evidence>
<reference evidence="25" key="1">
    <citation type="submission" date="2020-07" db="EMBL/GenBank/DDBJ databases">
        <title>Multicomponent nature underlies the extraordinary mechanical properties of spider dragline silk.</title>
        <authorList>
            <person name="Kono N."/>
            <person name="Nakamura H."/>
            <person name="Mori M."/>
            <person name="Yoshida Y."/>
            <person name="Ohtoshi R."/>
            <person name="Malay A.D."/>
            <person name="Moran D.A.P."/>
            <person name="Tomita M."/>
            <person name="Numata K."/>
            <person name="Arakawa K."/>
        </authorList>
    </citation>
    <scope>NUCLEOTIDE SEQUENCE</scope>
</reference>
<dbReference type="PANTHER" id="PTHR10117">
    <property type="entry name" value="TRANSIENT RECEPTOR POTENTIAL CHANNEL"/>
    <property type="match status" value="1"/>
</dbReference>
<comment type="similarity">
    <text evidence="20">Belongs to the transient receptor (TC 1.A.4) family. STrpC subfamily.</text>
</comment>
<keyword evidence="13" id="KW-0638">Presynaptic neurotoxin</keyword>
<sequence length="1207" mass="136148">MSPTAPPAYSSSTNMNRPPPKEGSLTLEEKRFLVAVERGDLASTRRYLESAKETGININCTDPLGRSALLMAIDNENLEMVQLLIYSQVETKDALLHAINEEFVEAVELLLEHEEHHHVKGTPHSWEAIDRDIATFTPDITPLILAAHRDNYEIIKILLDRLSTDSSEAPLDIRIPTPHEVRCGCVECVKSSCEDSLRHSRSRINSYRALASPSLIALSSKDPILSAFELSWELRRLSFMEQEFKNEYQELRRQCQNFATALLDHTRSSYELEAMLNYDPTGPAFEHGDRMHLSRLKLAIKYKQKKFCAHPNVQQLLASIWYEGLPGFRRKNILLQMAEITRIGLMFPIFCTAYIIAPKSYLGRTLRKPFIKFICHSASYVTFLFLLILASQRIETVVVEWFGTDEMRARLHSDVTTKRGAPPSVVELIILTWVMGLIWSEIKQLWDSGPLQYINDMWNIIDFITNSLYVATVALRIIAYFQVQKEIAEDTGTAYLPREKWDAWDPILIAEGLFATANIFSSLKLVYIFSVNPYLGPLQICLGRMVIDIIKFFFVYTLVLFAFACGMNQLLWYYADMERQVCFSGKNGQDTKLDHSACLTWRRFSNLFESSQTLFWASFGLIDLDNFELTGIQSYTRFWGLLMFGSYCVINVVVLLNLLIAMMNHSYQIISEHADVEWKFARTKLWLSYFEDGATVPPPFNIIPTPKSAMYLFRWIKRKFCATRTVKKKDLKTIRRKAKQASERDLRYKKIMRNLVRRYVTKEQRNADNQGVTEDDVNEIKQDISAFRFELIEIMKNSGFNTSSANDQMQGGLAKGTGGKKGRQKERRLMKGFDIGVVKQPLSKSSQKSDVEASTKSPRTRWLKLANLANGKKQAKRPQGAKWPYSERNSRSSKGKNQDSLRSRSMESISSEVTSEAEATHNDTTSSESSMSMAASMNGAHIQNMGSNEGVTILISDDELMKCDRATNTDTPALKWSKLTSKLGMLTLPSRLRMAFHDAAPDKGLPHQLDHPHQTKMHHSDVAKKVKARRTVSAPAPSANPKHHQLVMRSQAKAPYASIPSVSVSVQNSAHTINSVSRNIDSVEETPPTGNSSLNSPSSPKTPKLRLQERYPVPTVHIEEEVVVKGTSVMVGSSRKDSITTPKDSDASHSSTPDNATPAAVTNTPPSETVAANQPVSPHKPSNGTLGLISTVYGIEPVNKEMRTGWI</sequence>
<feature type="compositionally biased region" description="Polar residues" evidence="22">
    <location>
        <begin position="1148"/>
        <end position="1185"/>
    </location>
</feature>
<name>A0A8X6FYU4_TRICU</name>
<dbReference type="InterPro" id="IPR005821">
    <property type="entry name" value="Ion_trans_dom"/>
</dbReference>
<keyword evidence="7" id="KW-1052">Target cell membrane</keyword>
<evidence type="ECO:0000256" key="1">
    <source>
        <dbReference type="ARBA" id="ARBA00004175"/>
    </source>
</evidence>
<evidence type="ECO:0000313" key="26">
    <source>
        <dbReference type="Proteomes" id="UP000887116"/>
    </source>
</evidence>
<feature type="transmembrane region" description="Helical" evidence="23">
    <location>
        <begin position="340"/>
        <end position="357"/>
    </location>
</feature>
<feature type="compositionally biased region" description="Polar residues" evidence="22">
    <location>
        <begin position="800"/>
        <end position="809"/>
    </location>
</feature>
<evidence type="ECO:0000256" key="13">
    <source>
        <dbReference type="ARBA" id="ARBA00023028"/>
    </source>
</evidence>
<dbReference type="SMART" id="SM01420">
    <property type="entry name" value="TRP_2"/>
    <property type="match status" value="1"/>
</dbReference>
<dbReference type="Pfam" id="PF08344">
    <property type="entry name" value="TRP_2"/>
    <property type="match status" value="1"/>
</dbReference>
<dbReference type="Gene3D" id="1.25.40.20">
    <property type="entry name" value="Ankyrin repeat-containing domain"/>
    <property type="match status" value="1"/>
</dbReference>
<evidence type="ECO:0000259" key="24">
    <source>
        <dbReference type="SMART" id="SM01420"/>
    </source>
</evidence>
<dbReference type="SMART" id="SM00248">
    <property type="entry name" value="ANK"/>
    <property type="match status" value="2"/>
</dbReference>
<evidence type="ECO:0000256" key="17">
    <source>
        <dbReference type="ARBA" id="ARBA00023298"/>
    </source>
</evidence>
<accession>A0A8X6FYU4</accession>
<dbReference type="PANTHER" id="PTHR10117:SF54">
    <property type="entry name" value="TRANSIENT RECEPTOR POTENTIAL-GAMMA PROTEIN"/>
    <property type="match status" value="1"/>
</dbReference>
<protein>
    <submittedName>
        <fullName evidence="25">Transient receptor potential-gamma protein</fullName>
    </submittedName>
</protein>
<dbReference type="InterPro" id="IPR036770">
    <property type="entry name" value="Ankyrin_rpt-contain_sf"/>
</dbReference>
<keyword evidence="16 23" id="KW-0472">Membrane</keyword>
<evidence type="ECO:0000256" key="9">
    <source>
        <dbReference type="ARBA" id="ARBA00022692"/>
    </source>
</evidence>
<feature type="transmembrane region" description="Helical" evidence="23">
    <location>
        <begin position="552"/>
        <end position="575"/>
    </location>
</feature>
<evidence type="ECO:0000256" key="6">
    <source>
        <dbReference type="ARBA" id="ARBA00022525"/>
    </source>
</evidence>
<feature type="compositionally biased region" description="Low complexity" evidence="22">
    <location>
        <begin position="906"/>
        <end position="916"/>
    </location>
</feature>
<dbReference type="GO" id="GO:0034703">
    <property type="term" value="C:cation channel complex"/>
    <property type="evidence" value="ECO:0007669"/>
    <property type="project" value="UniProtKB-ARBA"/>
</dbReference>
<feature type="region of interest" description="Disordered" evidence="22">
    <location>
        <begin position="1"/>
        <end position="23"/>
    </location>
</feature>
<dbReference type="GO" id="GO:0051480">
    <property type="term" value="P:regulation of cytosolic calcium ion concentration"/>
    <property type="evidence" value="ECO:0007669"/>
    <property type="project" value="TreeGrafter"/>
</dbReference>
<evidence type="ECO:0000256" key="2">
    <source>
        <dbReference type="ARBA" id="ARBA00004613"/>
    </source>
</evidence>
<keyword evidence="14" id="KW-0040">ANK repeat</keyword>
<feature type="compositionally biased region" description="Basic and acidic residues" evidence="22">
    <location>
        <begin position="1134"/>
        <end position="1147"/>
    </location>
</feature>
<dbReference type="GO" id="GO:0015279">
    <property type="term" value="F:store-operated calcium channel activity"/>
    <property type="evidence" value="ECO:0007669"/>
    <property type="project" value="TreeGrafter"/>
</dbReference>
<dbReference type="InterPro" id="IPR002110">
    <property type="entry name" value="Ankyrin_rpt"/>
</dbReference>
<evidence type="ECO:0000256" key="14">
    <source>
        <dbReference type="ARBA" id="ARBA00023043"/>
    </source>
</evidence>
<evidence type="ECO:0000256" key="4">
    <source>
        <dbReference type="ARBA" id="ARBA00022475"/>
    </source>
</evidence>
<evidence type="ECO:0000256" key="18">
    <source>
        <dbReference type="ARBA" id="ARBA00023303"/>
    </source>
</evidence>
<keyword evidence="15" id="KW-0406">Ion transport</keyword>
<dbReference type="GO" id="GO:0070679">
    <property type="term" value="F:inositol 1,4,5 trisphosphate binding"/>
    <property type="evidence" value="ECO:0007669"/>
    <property type="project" value="TreeGrafter"/>
</dbReference>
<dbReference type="AlphaFoldDB" id="A0A8X6FYU4"/>
<keyword evidence="4" id="KW-1003">Cell membrane</keyword>
<keyword evidence="26" id="KW-1185">Reference proteome</keyword>
<evidence type="ECO:0000256" key="7">
    <source>
        <dbReference type="ARBA" id="ARBA00022537"/>
    </source>
</evidence>
<keyword evidence="17" id="KW-1053">Target membrane</keyword>
<comment type="caution">
    <text evidence="25">The sequence shown here is derived from an EMBL/GenBank/DDBJ whole genome shotgun (WGS) entry which is preliminary data.</text>
</comment>
<evidence type="ECO:0000256" key="12">
    <source>
        <dbReference type="ARBA" id="ARBA00022989"/>
    </source>
</evidence>
<dbReference type="Proteomes" id="UP000887116">
    <property type="component" value="Unassembled WGS sequence"/>
</dbReference>
<feature type="compositionally biased region" description="Basic and acidic residues" evidence="22">
    <location>
        <begin position="896"/>
        <end position="905"/>
    </location>
</feature>
<evidence type="ECO:0000256" key="3">
    <source>
        <dbReference type="ARBA" id="ARBA00022448"/>
    </source>
</evidence>
<evidence type="ECO:0000256" key="19">
    <source>
        <dbReference type="ARBA" id="ARBA00043946"/>
    </source>
</evidence>
<feature type="transmembrane region" description="Helical" evidence="23">
    <location>
        <begin position="460"/>
        <end position="481"/>
    </location>
</feature>
<keyword evidence="3" id="KW-0813">Transport</keyword>
<evidence type="ECO:0000256" key="5">
    <source>
        <dbReference type="ARBA" id="ARBA00022483"/>
    </source>
</evidence>
<dbReference type="GO" id="GO:0044218">
    <property type="term" value="C:other organism cell membrane"/>
    <property type="evidence" value="ECO:0007669"/>
    <property type="project" value="UniProtKB-KW"/>
</dbReference>
<organism evidence="25 26">
    <name type="scientific">Trichonephila clavata</name>
    <name type="common">Joro spider</name>
    <name type="synonym">Nephila clavata</name>
    <dbReference type="NCBI Taxonomy" id="2740835"/>
    <lineage>
        <taxon>Eukaryota</taxon>
        <taxon>Metazoa</taxon>
        <taxon>Ecdysozoa</taxon>
        <taxon>Arthropoda</taxon>
        <taxon>Chelicerata</taxon>
        <taxon>Arachnida</taxon>
        <taxon>Araneae</taxon>
        <taxon>Araneomorphae</taxon>
        <taxon>Entelegynae</taxon>
        <taxon>Araneoidea</taxon>
        <taxon>Nephilidae</taxon>
        <taxon>Trichonephila</taxon>
    </lineage>
</organism>
<evidence type="ECO:0000313" key="25">
    <source>
        <dbReference type="EMBL" id="GFQ91602.1"/>
    </source>
</evidence>
<dbReference type="NCBIfam" id="TIGR00870">
    <property type="entry name" value="trp"/>
    <property type="match status" value="1"/>
</dbReference>
<dbReference type="EMBL" id="BMAO01033754">
    <property type="protein sequence ID" value="GFQ91602.1"/>
    <property type="molecule type" value="Genomic_DNA"/>
</dbReference>
<dbReference type="GO" id="GO:0005576">
    <property type="term" value="C:extracellular region"/>
    <property type="evidence" value="ECO:0007669"/>
    <property type="project" value="UniProtKB-SubCell"/>
</dbReference>
<gene>
    <name evidence="25" type="primary">Trpgamma</name>
    <name evidence="25" type="ORF">TNCT_392082</name>
</gene>
<feature type="coiled-coil region" evidence="21">
    <location>
        <begin position="234"/>
        <end position="261"/>
    </location>
</feature>
<feature type="region of interest" description="Disordered" evidence="22">
    <location>
        <begin position="1078"/>
        <end position="1107"/>
    </location>
</feature>
<keyword evidence="21" id="KW-0175">Coiled coil</keyword>
<keyword evidence="11" id="KW-0677">Repeat</keyword>
<dbReference type="Pfam" id="PF12796">
    <property type="entry name" value="Ank_2"/>
    <property type="match status" value="1"/>
</dbReference>
<keyword evidence="6" id="KW-0964">Secreted</keyword>
<dbReference type="Pfam" id="PF00023">
    <property type="entry name" value="Ank"/>
    <property type="match status" value="1"/>
</dbReference>
<dbReference type="GO" id="GO:0005886">
    <property type="term" value="C:plasma membrane"/>
    <property type="evidence" value="ECO:0007669"/>
    <property type="project" value="TreeGrafter"/>
</dbReference>
<dbReference type="GO" id="GO:0006887">
    <property type="term" value="P:exocytosis"/>
    <property type="evidence" value="ECO:0007669"/>
    <property type="project" value="UniProtKB-KW"/>
</dbReference>
<keyword evidence="5" id="KW-0268">Exocytosis</keyword>
<evidence type="ECO:0000256" key="23">
    <source>
        <dbReference type="SAM" id="Phobius"/>
    </source>
</evidence>
<keyword evidence="10" id="KW-0528">Neurotoxin</keyword>
<dbReference type="FunFam" id="1.25.40.20:FF:000221">
    <property type="entry name" value="Transient receptor potential-gamma protein"/>
    <property type="match status" value="1"/>
</dbReference>
<keyword evidence="12 23" id="KW-1133">Transmembrane helix</keyword>
<evidence type="ECO:0000256" key="21">
    <source>
        <dbReference type="SAM" id="Coils"/>
    </source>
</evidence>
<feature type="compositionally biased region" description="Basic residues" evidence="22">
    <location>
        <begin position="818"/>
        <end position="830"/>
    </location>
</feature>
<keyword evidence="18" id="KW-0407">Ion channel</keyword>
<evidence type="ECO:0000256" key="10">
    <source>
        <dbReference type="ARBA" id="ARBA00022699"/>
    </source>
</evidence>
<feature type="region of interest" description="Disordered" evidence="22">
    <location>
        <begin position="1129"/>
        <end position="1187"/>
    </location>
</feature>
<feature type="transmembrane region" description="Helical" evidence="23">
    <location>
        <begin position="638"/>
        <end position="660"/>
    </location>
</feature>
<feature type="region of interest" description="Disordered" evidence="22">
    <location>
        <begin position="800"/>
        <end position="932"/>
    </location>
</feature>
<dbReference type="InterPro" id="IPR013555">
    <property type="entry name" value="TRP_dom"/>
</dbReference>
<evidence type="ECO:0000256" key="15">
    <source>
        <dbReference type="ARBA" id="ARBA00023065"/>
    </source>
</evidence>
<feature type="compositionally biased region" description="Polar residues" evidence="22">
    <location>
        <begin position="1088"/>
        <end position="1101"/>
    </location>
</feature>
<dbReference type="InterPro" id="IPR002153">
    <property type="entry name" value="TRPC_channel"/>
</dbReference>
<dbReference type="GO" id="GO:0044231">
    <property type="term" value="C:host cell presynaptic membrane"/>
    <property type="evidence" value="ECO:0007669"/>
    <property type="project" value="UniProtKB-KW"/>
</dbReference>
<evidence type="ECO:0000256" key="20">
    <source>
        <dbReference type="ARBA" id="ARBA00060916"/>
    </source>
</evidence>
<keyword evidence="9 23" id="KW-0812">Transmembrane</keyword>
<dbReference type="OrthoDB" id="2373987at2759"/>
<dbReference type="CDD" id="cd23650">
    <property type="entry name" value="TRP_CaM_bind1"/>
    <property type="match status" value="1"/>
</dbReference>
<dbReference type="SUPFAM" id="SSF48403">
    <property type="entry name" value="Ankyrin repeat"/>
    <property type="match status" value="1"/>
</dbReference>
<evidence type="ECO:0000256" key="16">
    <source>
        <dbReference type="ARBA" id="ARBA00023136"/>
    </source>
</evidence>
<comment type="subcellular location">
    <subcellularLocation>
        <location evidence="19">Cell projection</location>
        <location evidence="19">Rhabdomere membrane</location>
        <topology evidence="19">Multi-pass membrane protein</topology>
    </subcellularLocation>
    <subcellularLocation>
        <location evidence="2">Secreted</location>
    </subcellularLocation>
    <subcellularLocation>
        <location evidence="1">Target cell membrane</location>
    </subcellularLocation>
</comment>
<evidence type="ECO:0000256" key="22">
    <source>
        <dbReference type="SAM" id="MobiDB-lite"/>
    </source>
</evidence>
<feature type="transmembrane region" description="Helical" evidence="23">
    <location>
        <begin position="369"/>
        <end position="390"/>
    </location>
</feature>
<keyword evidence="25" id="KW-0675">Receptor</keyword>
<dbReference type="GO" id="GO:0090729">
    <property type="term" value="F:toxin activity"/>
    <property type="evidence" value="ECO:0007669"/>
    <property type="project" value="UniProtKB-KW"/>
</dbReference>
<dbReference type="PRINTS" id="PR01097">
    <property type="entry name" value="TRNSRECEPTRP"/>
</dbReference>
<keyword evidence="8" id="KW-0800">Toxin</keyword>
<dbReference type="Pfam" id="PF00520">
    <property type="entry name" value="Ion_trans"/>
    <property type="match status" value="1"/>
</dbReference>